<proteinExistence type="predicted"/>
<dbReference type="Proteomes" id="UP001285441">
    <property type="component" value="Unassembled WGS sequence"/>
</dbReference>
<organism evidence="2 3">
    <name type="scientific">Podospora didyma</name>
    <dbReference type="NCBI Taxonomy" id="330526"/>
    <lineage>
        <taxon>Eukaryota</taxon>
        <taxon>Fungi</taxon>
        <taxon>Dikarya</taxon>
        <taxon>Ascomycota</taxon>
        <taxon>Pezizomycotina</taxon>
        <taxon>Sordariomycetes</taxon>
        <taxon>Sordariomycetidae</taxon>
        <taxon>Sordariales</taxon>
        <taxon>Podosporaceae</taxon>
        <taxon>Podospora</taxon>
    </lineage>
</organism>
<gene>
    <name evidence="2" type="ORF">B0H63DRAFT_564108</name>
</gene>
<feature type="compositionally biased region" description="Low complexity" evidence="1">
    <location>
        <begin position="195"/>
        <end position="205"/>
    </location>
</feature>
<dbReference type="EMBL" id="JAULSW010000008">
    <property type="protein sequence ID" value="KAK3372744.1"/>
    <property type="molecule type" value="Genomic_DNA"/>
</dbReference>
<accession>A0AAE0K9T9</accession>
<reference evidence="2" key="2">
    <citation type="submission" date="2023-06" db="EMBL/GenBank/DDBJ databases">
        <authorList>
            <consortium name="Lawrence Berkeley National Laboratory"/>
            <person name="Haridas S."/>
            <person name="Hensen N."/>
            <person name="Bonometti L."/>
            <person name="Westerberg I."/>
            <person name="Brannstrom I.O."/>
            <person name="Guillou S."/>
            <person name="Cros-Aarteil S."/>
            <person name="Calhoun S."/>
            <person name="Kuo A."/>
            <person name="Mondo S."/>
            <person name="Pangilinan J."/>
            <person name="Riley R."/>
            <person name="LaButti K."/>
            <person name="Andreopoulos B."/>
            <person name="Lipzen A."/>
            <person name="Chen C."/>
            <person name="Yanf M."/>
            <person name="Daum C."/>
            <person name="Ng V."/>
            <person name="Clum A."/>
            <person name="Steindorff A."/>
            <person name="Ohm R."/>
            <person name="Martin F."/>
            <person name="Silar P."/>
            <person name="Natvig D."/>
            <person name="Lalanne C."/>
            <person name="Gautier V."/>
            <person name="Ament-velasquez S.L."/>
            <person name="Kruys A."/>
            <person name="Hutchinson M.I."/>
            <person name="Powell A.J."/>
            <person name="Barry K."/>
            <person name="Miller A.N."/>
            <person name="Grigoriev I.V."/>
            <person name="Debuchy R."/>
            <person name="Gladieux P."/>
            <person name="Thoren M.H."/>
            <person name="Johannesson H."/>
        </authorList>
    </citation>
    <scope>NUCLEOTIDE SEQUENCE</scope>
    <source>
        <strain evidence="2">CBS 232.78</strain>
    </source>
</reference>
<evidence type="ECO:0000256" key="1">
    <source>
        <dbReference type="SAM" id="MobiDB-lite"/>
    </source>
</evidence>
<evidence type="ECO:0000313" key="2">
    <source>
        <dbReference type="EMBL" id="KAK3372744.1"/>
    </source>
</evidence>
<evidence type="ECO:0000313" key="3">
    <source>
        <dbReference type="Proteomes" id="UP001285441"/>
    </source>
</evidence>
<protein>
    <submittedName>
        <fullName evidence="2">Uncharacterized protein</fullName>
    </submittedName>
</protein>
<keyword evidence="3" id="KW-1185">Reference proteome</keyword>
<feature type="region of interest" description="Disordered" evidence="1">
    <location>
        <begin position="195"/>
        <end position="237"/>
    </location>
</feature>
<sequence>MASSSSSTYDFHNGELWLVWSGDKKDPEPEIKMGHWSLMALHYPTTSDQREKKPETLPARRYQVRTEGEQMYATVIADSQFRTEKVNTRHLLSSNFTATQAELDSLASAVAPQQCQKWVICVLAGWAHARLVDKAAIEQLIVSVRFNALAKKYEVDHGSPALPRGITPPDSWPMPYPGHLVYTYGDYIEYQTAQASGQASTSSQAPAETDKKSGRTKSKKNEKSESGSNNKHDCTVL</sequence>
<feature type="compositionally biased region" description="Basic and acidic residues" evidence="1">
    <location>
        <begin position="208"/>
        <end position="237"/>
    </location>
</feature>
<comment type="caution">
    <text evidence="2">The sequence shown here is derived from an EMBL/GenBank/DDBJ whole genome shotgun (WGS) entry which is preliminary data.</text>
</comment>
<reference evidence="2" key="1">
    <citation type="journal article" date="2023" name="Mol. Phylogenet. Evol.">
        <title>Genome-scale phylogeny and comparative genomics of the fungal order Sordariales.</title>
        <authorList>
            <person name="Hensen N."/>
            <person name="Bonometti L."/>
            <person name="Westerberg I."/>
            <person name="Brannstrom I.O."/>
            <person name="Guillou S."/>
            <person name="Cros-Aarteil S."/>
            <person name="Calhoun S."/>
            <person name="Haridas S."/>
            <person name="Kuo A."/>
            <person name="Mondo S."/>
            <person name="Pangilinan J."/>
            <person name="Riley R."/>
            <person name="LaButti K."/>
            <person name="Andreopoulos B."/>
            <person name="Lipzen A."/>
            <person name="Chen C."/>
            <person name="Yan M."/>
            <person name="Daum C."/>
            <person name="Ng V."/>
            <person name="Clum A."/>
            <person name="Steindorff A."/>
            <person name="Ohm R.A."/>
            <person name="Martin F."/>
            <person name="Silar P."/>
            <person name="Natvig D.O."/>
            <person name="Lalanne C."/>
            <person name="Gautier V."/>
            <person name="Ament-Velasquez S.L."/>
            <person name="Kruys A."/>
            <person name="Hutchinson M.I."/>
            <person name="Powell A.J."/>
            <person name="Barry K."/>
            <person name="Miller A.N."/>
            <person name="Grigoriev I.V."/>
            <person name="Debuchy R."/>
            <person name="Gladieux P."/>
            <person name="Hiltunen Thoren M."/>
            <person name="Johannesson H."/>
        </authorList>
    </citation>
    <scope>NUCLEOTIDE SEQUENCE</scope>
    <source>
        <strain evidence="2">CBS 232.78</strain>
    </source>
</reference>
<dbReference type="AlphaFoldDB" id="A0AAE0K9T9"/>
<name>A0AAE0K9T9_9PEZI</name>